<keyword evidence="5" id="KW-0472">Membrane</keyword>
<protein>
    <submittedName>
        <fullName evidence="6">DUF4215 domain-containing protein</fullName>
    </submittedName>
</protein>
<keyword evidence="3" id="KW-1015">Disulfide bond</keyword>
<dbReference type="Proteomes" id="UP000741282">
    <property type="component" value="Unassembled WGS sequence"/>
</dbReference>
<reference evidence="6" key="2">
    <citation type="journal article" date="2021" name="Microbiome">
        <title>Successional dynamics and alternative stable states in a saline activated sludge microbial community over 9 years.</title>
        <authorList>
            <person name="Wang Y."/>
            <person name="Ye J."/>
            <person name="Ju F."/>
            <person name="Liu L."/>
            <person name="Boyd J.A."/>
            <person name="Deng Y."/>
            <person name="Parks D.H."/>
            <person name="Jiang X."/>
            <person name="Yin X."/>
            <person name="Woodcroft B.J."/>
            <person name="Tyson G.W."/>
            <person name="Hugenholtz P."/>
            <person name="Polz M.F."/>
            <person name="Zhang T."/>
        </authorList>
    </citation>
    <scope>NUCLEOTIDE SEQUENCE</scope>
    <source>
        <strain evidence="6">HKST-UBA17</strain>
    </source>
</reference>
<sequence>IYQLSRPSTQVGPSDSSAGDYPPPVFNEECSDLAGPGVTCVEDGAYYCETGEGKGCTYKQKCKCTESYNGNIYYQWIDSGDQCADMSECPAAGGGTCTQAECDAAGNGPGPGAGTTSGIYCFCDNFQCSTVNGSQCSNRCDTGCESFTGVLGCGDDPRPASEQDIPLDCFARQIDYYGGTGGYTLCPRSLSGDDCEPSTPPPPTADVCDITVSAACVESSSAPATINDGVSADVSWNVTGENFTIGEGQGRVVIRINDQADGWFTQGSDTYWATSYQDFITSGKNAKSATQNFDFGRTDAGVQYDRIKTGHTYEVWATAYKTPDSTTAICESPKVPLNCNVTPPPPPSTSCGDGNCDTGERCEVSNEGTAFSCPIGGPNKTIKSCRADCTYCGDGIIDAGEQCDDGNSDNGDGCNSSCQTEAITKEPYCGDGVCNQTTEMCEANKSCIDDTQQNVECRVNCTYCGDGELNGDEQCDDGNDNDDDACRNDCSLPSCGDGVIDDGEECDDGAKNGGDTCTIDCKLPAPSDWSIVKNGTPTCTTGKELTAQILYKITVKNNGTGSGEIDRVIDTLDDAVDPTWVDKASISPSYGVLSGNIITWTVPVAERVLQPGESKDFVYKVNVPSGSFGTFTNTAEIIPVSGNPSSVTNQTTVTCSTSGEPLPDTAIFDNMLGRVGIGLLLISISGLYFFMDSTDKVLLRFISKDERLGYEREKFEKRTKK</sequence>
<feature type="compositionally biased region" description="Polar residues" evidence="4">
    <location>
        <begin position="1"/>
        <end position="17"/>
    </location>
</feature>
<evidence type="ECO:0000256" key="4">
    <source>
        <dbReference type="SAM" id="MobiDB-lite"/>
    </source>
</evidence>
<evidence type="ECO:0000256" key="2">
    <source>
        <dbReference type="ARBA" id="ARBA00022737"/>
    </source>
</evidence>
<keyword evidence="1" id="KW-0732">Signal</keyword>
<evidence type="ECO:0000256" key="1">
    <source>
        <dbReference type="ARBA" id="ARBA00022729"/>
    </source>
</evidence>
<feature type="transmembrane region" description="Helical" evidence="5">
    <location>
        <begin position="671"/>
        <end position="691"/>
    </location>
</feature>
<evidence type="ECO:0000256" key="3">
    <source>
        <dbReference type="ARBA" id="ARBA00023157"/>
    </source>
</evidence>
<dbReference type="AlphaFoldDB" id="A0A955I120"/>
<evidence type="ECO:0000313" key="6">
    <source>
        <dbReference type="EMBL" id="MCA9376357.1"/>
    </source>
</evidence>
<accession>A0A955I120</accession>
<evidence type="ECO:0000256" key="5">
    <source>
        <dbReference type="SAM" id="Phobius"/>
    </source>
</evidence>
<evidence type="ECO:0000313" key="7">
    <source>
        <dbReference type="Proteomes" id="UP000741282"/>
    </source>
</evidence>
<reference evidence="6" key="1">
    <citation type="submission" date="2020-04" db="EMBL/GenBank/DDBJ databases">
        <authorList>
            <person name="Zhang T."/>
        </authorList>
    </citation>
    <scope>NUCLEOTIDE SEQUENCE</scope>
    <source>
        <strain evidence="6">HKST-UBA17</strain>
    </source>
</reference>
<gene>
    <name evidence="6" type="ORF">KC685_00365</name>
</gene>
<keyword evidence="5" id="KW-1133">Transmembrane helix</keyword>
<dbReference type="NCBIfam" id="TIGR02232">
    <property type="entry name" value="myxo_disulf_rpt"/>
    <property type="match status" value="3"/>
</dbReference>
<feature type="non-terminal residue" evidence="6">
    <location>
        <position position="1"/>
    </location>
</feature>
<proteinExistence type="predicted"/>
<feature type="region of interest" description="Disordered" evidence="4">
    <location>
        <begin position="1"/>
        <end position="21"/>
    </location>
</feature>
<keyword evidence="5" id="KW-0812">Transmembrane</keyword>
<name>A0A955I120_9BACT</name>
<comment type="caution">
    <text evidence="6">The sequence shown here is derived from an EMBL/GenBank/DDBJ whole genome shotgun (WGS) entry which is preliminary data.</text>
</comment>
<organism evidence="6 7">
    <name type="scientific">Candidatus Dojkabacteria bacterium</name>
    <dbReference type="NCBI Taxonomy" id="2099670"/>
    <lineage>
        <taxon>Bacteria</taxon>
        <taxon>Candidatus Dojkabacteria</taxon>
    </lineage>
</organism>
<dbReference type="EMBL" id="JAGQLN010000001">
    <property type="protein sequence ID" value="MCA9376357.1"/>
    <property type="molecule type" value="Genomic_DNA"/>
</dbReference>
<keyword evidence="2" id="KW-0677">Repeat</keyword>
<dbReference type="InterPro" id="IPR011936">
    <property type="entry name" value="Myxo_disulph_rpt"/>
</dbReference>